<dbReference type="EMBL" id="AZSI01000030">
    <property type="protein sequence ID" value="KEY62640.1"/>
    <property type="molecule type" value="Genomic_DNA"/>
</dbReference>
<evidence type="ECO:0000256" key="3">
    <source>
        <dbReference type="PROSITE-ProRule" id="PRU00339"/>
    </source>
</evidence>
<dbReference type="AlphaFoldDB" id="A0A084ABG1"/>
<dbReference type="Pfam" id="PF13181">
    <property type="entry name" value="TPR_8"/>
    <property type="match status" value="1"/>
</dbReference>
<dbReference type="Gene3D" id="1.25.40.10">
    <property type="entry name" value="Tetratricopeptide repeat domain"/>
    <property type="match status" value="3"/>
</dbReference>
<reference evidence="4 5" key="1">
    <citation type="submission" date="2014-06" db="EMBL/GenBank/DDBJ databases">
        <title>Draft genome sequence of the putrescine producing strain Lactococcus lactis subsp cremoris GE214.</title>
        <authorList>
            <person name="Ladero V."/>
            <person name="Linares D.M."/>
            <person name="del Rio B."/>
            <person name="Mayo B."/>
            <person name="Martin M.C."/>
            <person name="Fernandez M."/>
            <person name="Alvarez M.A."/>
        </authorList>
    </citation>
    <scope>NUCLEOTIDE SEQUENCE [LARGE SCALE GENOMIC DNA]</scope>
    <source>
        <strain evidence="4 5">GE214</strain>
    </source>
</reference>
<name>A0A084ABG1_LACLC</name>
<organism evidence="4 5">
    <name type="scientific">Lactococcus cremoris subsp. cremoris GE214</name>
    <dbReference type="NCBI Taxonomy" id="1415168"/>
    <lineage>
        <taxon>Bacteria</taxon>
        <taxon>Bacillati</taxon>
        <taxon>Bacillota</taxon>
        <taxon>Bacilli</taxon>
        <taxon>Lactobacillales</taxon>
        <taxon>Streptococcaceae</taxon>
        <taxon>Lactococcus</taxon>
        <taxon>Lactococcus cremoris subsp. cremoris</taxon>
    </lineage>
</organism>
<dbReference type="SUPFAM" id="SSF48452">
    <property type="entry name" value="TPR-like"/>
    <property type="match status" value="2"/>
</dbReference>
<comment type="caution">
    <text evidence="4">The sequence shown here is derived from an EMBL/GenBank/DDBJ whole genome shotgun (WGS) entry which is preliminary data.</text>
</comment>
<evidence type="ECO:0000313" key="5">
    <source>
        <dbReference type="Proteomes" id="UP000028401"/>
    </source>
</evidence>
<dbReference type="SMART" id="SM00028">
    <property type="entry name" value="TPR"/>
    <property type="match status" value="3"/>
</dbReference>
<evidence type="ECO:0000313" key="4">
    <source>
        <dbReference type="EMBL" id="KEY62640.1"/>
    </source>
</evidence>
<dbReference type="Proteomes" id="UP000028401">
    <property type="component" value="Unassembled WGS sequence"/>
</dbReference>
<dbReference type="Pfam" id="PF25058">
    <property type="entry name" value="ARM_TT21"/>
    <property type="match status" value="1"/>
</dbReference>
<dbReference type="InterPro" id="IPR011990">
    <property type="entry name" value="TPR-like_helical_dom_sf"/>
</dbReference>
<feature type="repeat" description="TPR" evidence="3">
    <location>
        <begin position="170"/>
        <end position="203"/>
    </location>
</feature>
<sequence length="418" mass="48109">MSYSEDTIDFLHQGDLIGMQNSLAKALKNDNNEMLADLAEYLQMMGFIDESQKIYDQIMSEHPESTDYLINLAEIAEDNGNLDEALNYLYQIPVDDENYIAALVKIADLYQYEGDFETAISKLEEARELSDSPLITFALAESYFEQGDYSAAITEYAKLSERKILHETKISIYQRIGDSYAQLGNFENAISFLEKSFEFDEKPETLYKIALLYGEIHNETRAIANFKRLEKMDVEFLNYELAYAQTLEANQEFEAALEMAQKGLNKNPNAVPLLHFASKISFKLKDKAAAERYLMDALNLPELHDETVFLLANLYFNEEDFEAVINLEELLEDEHLLAKWLFAGAHKALENDSEATALYEELIQTNLSENPEFLEDYIDFLKEIGQISKTEPIIEQYLELVPDDENMRNLLTDLKNNY</sequence>
<dbReference type="PATRIC" id="fig|1415168.3.peg.1274"/>
<accession>A0A084ABG1</accession>
<dbReference type="InterPro" id="IPR051012">
    <property type="entry name" value="CellSynth/LPSAsmb/PSIAsmb"/>
</dbReference>
<keyword evidence="2 3" id="KW-0802">TPR repeat</keyword>
<proteinExistence type="predicted"/>
<dbReference type="Pfam" id="PF14559">
    <property type="entry name" value="TPR_19"/>
    <property type="match status" value="1"/>
</dbReference>
<dbReference type="InterPro" id="IPR019734">
    <property type="entry name" value="TPR_rpt"/>
</dbReference>
<keyword evidence="1" id="KW-0677">Repeat</keyword>
<dbReference type="SMR" id="A0A084ABG1"/>
<protein>
    <submittedName>
        <fullName evidence="4">TPR repeat containing protein</fullName>
    </submittedName>
</protein>
<gene>
    <name evidence="4" type="ORF">U725_01193</name>
</gene>
<dbReference type="RefSeq" id="WP_011835186.1">
    <property type="nucleotide sequence ID" value="NZ_AZSI01000030.1"/>
</dbReference>
<evidence type="ECO:0000256" key="2">
    <source>
        <dbReference type="ARBA" id="ARBA00022803"/>
    </source>
</evidence>
<evidence type="ECO:0000256" key="1">
    <source>
        <dbReference type="ARBA" id="ARBA00022737"/>
    </source>
</evidence>
<dbReference type="PANTHER" id="PTHR45586">
    <property type="entry name" value="TPR REPEAT-CONTAINING PROTEIN PA4667"/>
    <property type="match status" value="1"/>
</dbReference>
<dbReference type="PANTHER" id="PTHR45586:SF1">
    <property type="entry name" value="LIPOPOLYSACCHARIDE ASSEMBLY PROTEIN B"/>
    <property type="match status" value="1"/>
</dbReference>
<dbReference type="PROSITE" id="PS50005">
    <property type="entry name" value="TPR"/>
    <property type="match status" value="1"/>
</dbReference>